<evidence type="ECO:0000313" key="2">
    <source>
        <dbReference type="Proteomes" id="UP000477311"/>
    </source>
</evidence>
<dbReference type="Pfam" id="PF25270">
    <property type="entry name" value="Khk"/>
    <property type="match status" value="1"/>
</dbReference>
<keyword evidence="2" id="KW-1185">Reference proteome</keyword>
<organism evidence="1 2">
    <name type="scientific">Limisphaera ngatamarikiensis</name>
    <dbReference type="NCBI Taxonomy" id="1324935"/>
    <lineage>
        <taxon>Bacteria</taxon>
        <taxon>Pseudomonadati</taxon>
        <taxon>Verrucomicrobiota</taxon>
        <taxon>Verrucomicrobiia</taxon>
        <taxon>Limisphaerales</taxon>
        <taxon>Limisphaeraceae</taxon>
        <taxon>Limisphaera</taxon>
    </lineage>
</organism>
<reference evidence="1 2" key="1">
    <citation type="submission" date="2020-02" db="EMBL/GenBank/DDBJ databases">
        <title>Draft genome sequence of Limisphaera ngatamarikiensis NGM72.4T, a thermophilic Verrucomicrobia grouped in subdivision 3.</title>
        <authorList>
            <person name="Carere C.R."/>
            <person name="Steen J."/>
            <person name="Hugenholtz P."/>
            <person name="Stott M.B."/>
        </authorList>
    </citation>
    <scope>NUCLEOTIDE SEQUENCE [LARGE SCALE GENOMIC DNA]</scope>
    <source>
        <strain evidence="1 2">NGM72.4</strain>
    </source>
</reference>
<evidence type="ECO:0000313" key="1">
    <source>
        <dbReference type="EMBL" id="NGO38817.1"/>
    </source>
</evidence>
<name>A0A6M1RMZ9_9BACT</name>
<dbReference type="GO" id="GO:0003824">
    <property type="term" value="F:catalytic activity"/>
    <property type="evidence" value="ECO:0007669"/>
    <property type="project" value="UniProtKB-ARBA"/>
</dbReference>
<evidence type="ECO:0008006" key="3">
    <source>
        <dbReference type="Google" id="ProtNLM"/>
    </source>
</evidence>
<dbReference type="InterPro" id="IPR057621">
    <property type="entry name" value="Khk_prokaryotic"/>
</dbReference>
<dbReference type="Proteomes" id="UP000477311">
    <property type="component" value="Unassembled WGS sequence"/>
</dbReference>
<dbReference type="EMBL" id="JAAKYA010000031">
    <property type="protein sequence ID" value="NGO38817.1"/>
    <property type="molecule type" value="Genomic_DNA"/>
</dbReference>
<dbReference type="AlphaFoldDB" id="A0A6M1RMZ9"/>
<dbReference type="RefSeq" id="WP_165106494.1">
    <property type="nucleotide sequence ID" value="NZ_JAAKYA010000031.1"/>
</dbReference>
<comment type="caution">
    <text evidence="1">The sequence shown here is derived from an EMBL/GenBank/DDBJ whole genome shotgun (WGS) entry which is preliminary data.</text>
</comment>
<accession>A0A6M1RMZ9</accession>
<protein>
    <recommendedName>
        <fullName evidence="3">Carbohydrate kinase PfkB domain-containing protein</fullName>
    </recommendedName>
</protein>
<dbReference type="InterPro" id="IPR029056">
    <property type="entry name" value="Ribokinase-like"/>
</dbReference>
<dbReference type="SUPFAM" id="SSF53613">
    <property type="entry name" value="Ribokinase-like"/>
    <property type="match status" value="1"/>
</dbReference>
<sequence length="384" mass="42451">MNQNTPELRARAAEALEAARPRLSQLRAFIGLDGFVDEILHVVDKRHSADRYDRVPTIARLAERLAAAAGKSTNLELVSQLTKLGGNGPIMGNTLATLGLRVTYVGNLGYPRLHPVFEEFARRAEVHSIAPPGYTDALEFEDGKVMLGKHSSLREVTWENLIQRFGRDRLAEQMATADLVAFVNWTMLPHMSEIWAAVLREICPGLPAGGAQRTIFFDLADPEKRTSEDIRRALDLILEFRKYFRVILGLNEKEAYEVARVFGLNRSDGSRAAVAALAREIHQRVPVHTLVVHPVAYALAISEGRLSLVDGLYTTQPRLTTGAGDHFNSGFCLGKLLGFDDDLALLTGVTTSGYYVIKAQSPCVDDLVRALRNWPSGTTGPYRF</sequence>
<proteinExistence type="predicted"/>
<dbReference type="Gene3D" id="3.40.1190.20">
    <property type="match status" value="1"/>
</dbReference>
<gene>
    <name evidence="1" type="ORF">G4L39_05330</name>
</gene>